<sequence>MDVTNNILQQNRMDIIISNIEPQIWNSVASEKRIGVLDGLSGIALFYHYLIQIEPSEEYQNKLFSIIDQISDLISEEVYNSSLCSGMAGYGWVLSKIKNQNIEIEDEYFEALDDILEEALREESEKNYYDFLHGALGIALYFIERYRDKKEEKIKRILLEFSNTLTDKINQNPESVFLSNSENPNQKCIYFGLAHGLSGTLNFLIFLQKNLYHENQNTDSAIIKTIDFMNLYKIYDEESKQFYPSQVLINDSNIVKARLGWCQGDLGIVNAIFNSGIFLNDEKLKKDADILLKTTTKINVEESLVNDFALCHGSSGIILQYYMTAKKTNLSLSFPETTSIWFENLKKQTKNHTEFKSFFIDKYINETNILNGSAGLALTFLTVENQISYDWTECLNLY</sequence>
<dbReference type="Gene3D" id="1.50.10.20">
    <property type="match status" value="1"/>
</dbReference>
<comment type="caution">
    <text evidence="1">The sequence shown here is derived from an EMBL/GenBank/DDBJ whole genome shotgun (WGS) entry which is preliminary data.</text>
</comment>
<dbReference type="Proteomes" id="UP001597138">
    <property type="component" value="Unassembled WGS sequence"/>
</dbReference>
<dbReference type="Pfam" id="PF05147">
    <property type="entry name" value="LANC_like"/>
    <property type="match status" value="1"/>
</dbReference>
<proteinExistence type="predicted"/>
<gene>
    <name evidence="1" type="ORF">ACFSC2_03160</name>
</gene>
<dbReference type="EMBL" id="JBHUDZ010000002">
    <property type="protein sequence ID" value="MFD1601732.1"/>
    <property type="molecule type" value="Genomic_DNA"/>
</dbReference>
<evidence type="ECO:0000313" key="2">
    <source>
        <dbReference type="Proteomes" id="UP001597138"/>
    </source>
</evidence>
<reference evidence="2" key="1">
    <citation type="journal article" date="2019" name="Int. J. Syst. Evol. Microbiol.">
        <title>The Global Catalogue of Microorganisms (GCM) 10K type strain sequencing project: providing services to taxonomists for standard genome sequencing and annotation.</title>
        <authorList>
            <consortium name="The Broad Institute Genomics Platform"/>
            <consortium name="The Broad Institute Genome Sequencing Center for Infectious Disease"/>
            <person name="Wu L."/>
            <person name="Ma J."/>
        </authorList>
    </citation>
    <scope>NUCLEOTIDE SEQUENCE [LARGE SCALE GENOMIC DNA]</scope>
    <source>
        <strain evidence="2">CCUG 70865</strain>
    </source>
</reference>
<evidence type="ECO:0000313" key="1">
    <source>
        <dbReference type="EMBL" id="MFD1601732.1"/>
    </source>
</evidence>
<dbReference type="InterPro" id="IPR007822">
    <property type="entry name" value="LANC-like"/>
</dbReference>
<dbReference type="SMART" id="SM01260">
    <property type="entry name" value="LANC_like"/>
    <property type="match status" value="1"/>
</dbReference>
<accession>A0ABW4H986</accession>
<protein>
    <submittedName>
        <fullName evidence="1">Lanthionine synthetase LanC family protein</fullName>
    </submittedName>
</protein>
<dbReference type="SUPFAM" id="SSF158745">
    <property type="entry name" value="LanC-like"/>
    <property type="match status" value="1"/>
</dbReference>
<keyword evidence="2" id="KW-1185">Reference proteome</keyword>
<dbReference type="PRINTS" id="PR01950">
    <property type="entry name" value="LANCSUPER"/>
</dbReference>
<dbReference type="PRINTS" id="PR01955">
    <property type="entry name" value="LANCFRANKIA"/>
</dbReference>
<name>A0ABW4H986_9FLAO</name>
<organism evidence="1 2">
    <name type="scientific">Flavobacterium artemisiae</name>
    <dbReference type="NCBI Taxonomy" id="2126556"/>
    <lineage>
        <taxon>Bacteria</taxon>
        <taxon>Pseudomonadati</taxon>
        <taxon>Bacteroidota</taxon>
        <taxon>Flavobacteriia</taxon>
        <taxon>Flavobacteriales</taxon>
        <taxon>Flavobacteriaceae</taxon>
        <taxon>Flavobacterium</taxon>
    </lineage>
</organism>
<dbReference type="RefSeq" id="WP_379816164.1">
    <property type="nucleotide sequence ID" value="NZ_JBHUDZ010000002.1"/>
</dbReference>